<dbReference type="EMBL" id="JARRYG010000008">
    <property type="protein sequence ID" value="MDG4696402.1"/>
    <property type="molecule type" value="Genomic_DNA"/>
</dbReference>
<evidence type="ECO:0000313" key="1">
    <source>
        <dbReference type="EMBL" id="MDG4696402.1"/>
    </source>
</evidence>
<protein>
    <submittedName>
        <fullName evidence="1">Ubiquitin carboxyl-hydrolase</fullName>
    </submittedName>
</protein>
<sequence length="146" mass="16652">MTKKNKGGRPSSYMPEVAEDICKLLMEGESLRQICKRPSLPAISTVMEWLQKHEEFREQYAHAREVQAELLAEDIIRLADTAIEEGAAVAKARLQVDARKWYASKLAPKRYGDRIQHEQKITITDLTDDELDKRIKELSNGQGAEN</sequence>
<proteinExistence type="predicted"/>
<name>A0AA42FH02_9GAMM</name>
<dbReference type="InterPro" id="IPR048683">
    <property type="entry name" value="Sf6_terminase"/>
</dbReference>
<accession>A0AA42FH02</accession>
<reference evidence="1" key="1">
    <citation type="submission" date="2023-03" db="EMBL/GenBank/DDBJ databases">
        <title>a new species belonging to Providencia genus.</title>
        <authorList>
            <person name="Yang W."/>
            <person name="Hu F."/>
            <person name="Shen S."/>
            <person name="Ding L."/>
            <person name="Yin D."/>
        </authorList>
    </citation>
    <scope>NUCLEOTIDE SEQUENCE</scope>
    <source>
        <strain evidence="1">CRE-3FA-0001</strain>
    </source>
</reference>
<organism evidence="1 2">
    <name type="scientific">Providencia huashanensis</name>
    <dbReference type="NCBI Taxonomy" id="3037798"/>
    <lineage>
        <taxon>Bacteria</taxon>
        <taxon>Pseudomonadati</taxon>
        <taxon>Pseudomonadota</taxon>
        <taxon>Gammaproteobacteria</taxon>
        <taxon>Enterobacterales</taxon>
        <taxon>Morganellaceae</taxon>
        <taxon>Providencia</taxon>
    </lineage>
</organism>
<dbReference type="AlphaFoldDB" id="A0AA42FH02"/>
<comment type="caution">
    <text evidence="1">The sequence shown here is derived from an EMBL/GenBank/DDBJ whole genome shotgun (WGS) entry which is preliminary data.</text>
</comment>
<evidence type="ECO:0000313" key="2">
    <source>
        <dbReference type="Proteomes" id="UP001156701"/>
    </source>
</evidence>
<gene>
    <name evidence="1" type="ORF">P7V44_09130</name>
</gene>
<dbReference type="RefSeq" id="WP_195496286.1">
    <property type="nucleotide sequence ID" value="NZ_JARRYG010000008.1"/>
</dbReference>
<dbReference type="Proteomes" id="UP001156701">
    <property type="component" value="Unassembled WGS sequence"/>
</dbReference>
<dbReference type="Pfam" id="PF20901">
    <property type="entry name" value="Sf6_terminase"/>
    <property type="match status" value="1"/>
</dbReference>
<dbReference type="Gene3D" id="1.10.10.60">
    <property type="entry name" value="Homeodomain-like"/>
    <property type="match status" value="1"/>
</dbReference>